<name>A0A2H3D7R7_ARMGA</name>
<evidence type="ECO:0000313" key="3">
    <source>
        <dbReference type="Proteomes" id="UP000217790"/>
    </source>
</evidence>
<accession>A0A2H3D7R7</accession>
<evidence type="ECO:0000313" key="2">
    <source>
        <dbReference type="EMBL" id="PBK90140.1"/>
    </source>
</evidence>
<dbReference type="EMBL" id="KZ293666">
    <property type="protein sequence ID" value="PBK90140.1"/>
    <property type="molecule type" value="Genomic_DNA"/>
</dbReference>
<dbReference type="AlphaFoldDB" id="A0A2H3D7R7"/>
<dbReference type="InParanoid" id="A0A2H3D7R7"/>
<sequence length="177" mass="20126">MPCSRQSIDIDRLHDSIKLFASLQMQSHILAHPVFIGMDWRAGCQVLESLPDLQGRRLGPNLRMRYDGRLEDFLLPHRFIINYDEIPVGIICDTSILVDPGPCVVNYLPDAFLLSIFELTSDFFGQGYPSVPVLSVDVDRDSDWEAPSPTTCFHTSSEALESRKPRAQKRKHHKVSF</sequence>
<proteinExistence type="predicted"/>
<gene>
    <name evidence="2" type="ORF">ARMGADRAFT_1032717</name>
</gene>
<dbReference type="Proteomes" id="UP000217790">
    <property type="component" value="Unassembled WGS sequence"/>
</dbReference>
<keyword evidence="3" id="KW-1185">Reference proteome</keyword>
<organism evidence="2 3">
    <name type="scientific">Armillaria gallica</name>
    <name type="common">Bulbous honey fungus</name>
    <name type="synonym">Armillaria bulbosa</name>
    <dbReference type="NCBI Taxonomy" id="47427"/>
    <lineage>
        <taxon>Eukaryota</taxon>
        <taxon>Fungi</taxon>
        <taxon>Dikarya</taxon>
        <taxon>Basidiomycota</taxon>
        <taxon>Agaricomycotina</taxon>
        <taxon>Agaricomycetes</taxon>
        <taxon>Agaricomycetidae</taxon>
        <taxon>Agaricales</taxon>
        <taxon>Marasmiineae</taxon>
        <taxon>Physalacriaceae</taxon>
        <taxon>Armillaria</taxon>
    </lineage>
</organism>
<feature type="compositionally biased region" description="Basic residues" evidence="1">
    <location>
        <begin position="165"/>
        <end position="177"/>
    </location>
</feature>
<evidence type="ECO:0000256" key="1">
    <source>
        <dbReference type="SAM" id="MobiDB-lite"/>
    </source>
</evidence>
<protein>
    <submittedName>
        <fullName evidence="2">Uncharacterized protein</fullName>
    </submittedName>
</protein>
<feature type="region of interest" description="Disordered" evidence="1">
    <location>
        <begin position="153"/>
        <end position="177"/>
    </location>
</feature>
<reference evidence="3" key="1">
    <citation type="journal article" date="2017" name="Nat. Ecol. Evol.">
        <title>Genome expansion and lineage-specific genetic innovations in the forest pathogenic fungi Armillaria.</title>
        <authorList>
            <person name="Sipos G."/>
            <person name="Prasanna A.N."/>
            <person name="Walter M.C."/>
            <person name="O'Connor E."/>
            <person name="Balint B."/>
            <person name="Krizsan K."/>
            <person name="Kiss B."/>
            <person name="Hess J."/>
            <person name="Varga T."/>
            <person name="Slot J."/>
            <person name="Riley R."/>
            <person name="Boka B."/>
            <person name="Rigling D."/>
            <person name="Barry K."/>
            <person name="Lee J."/>
            <person name="Mihaltcheva S."/>
            <person name="LaButti K."/>
            <person name="Lipzen A."/>
            <person name="Waldron R."/>
            <person name="Moloney N.M."/>
            <person name="Sperisen C."/>
            <person name="Kredics L."/>
            <person name="Vagvoelgyi C."/>
            <person name="Patrignani A."/>
            <person name="Fitzpatrick D."/>
            <person name="Nagy I."/>
            <person name="Doyle S."/>
            <person name="Anderson J.B."/>
            <person name="Grigoriev I.V."/>
            <person name="Gueldener U."/>
            <person name="Muensterkoetter M."/>
            <person name="Nagy L.G."/>
        </authorList>
    </citation>
    <scope>NUCLEOTIDE SEQUENCE [LARGE SCALE GENOMIC DNA]</scope>
    <source>
        <strain evidence="3">Ar21-2</strain>
    </source>
</reference>